<comment type="caution">
    <text evidence="3">The sequence shown here is derived from an EMBL/GenBank/DDBJ whole genome shotgun (WGS) entry which is preliminary data.</text>
</comment>
<keyword evidence="4" id="KW-1185">Reference proteome</keyword>
<organism evidence="3 4">
    <name type="scientific">Chlorella vulgaris</name>
    <name type="common">Green alga</name>
    <dbReference type="NCBI Taxonomy" id="3077"/>
    <lineage>
        <taxon>Eukaryota</taxon>
        <taxon>Viridiplantae</taxon>
        <taxon>Chlorophyta</taxon>
        <taxon>core chlorophytes</taxon>
        <taxon>Trebouxiophyceae</taxon>
        <taxon>Chlorellales</taxon>
        <taxon>Chlorellaceae</taxon>
        <taxon>Chlorella clade</taxon>
        <taxon>Chlorella</taxon>
    </lineage>
</organism>
<evidence type="ECO:0000256" key="1">
    <source>
        <dbReference type="PROSITE-ProRule" id="PRU00339"/>
    </source>
</evidence>
<keyword evidence="2" id="KW-1133">Transmembrane helix</keyword>
<accession>A0A9D4TN71</accession>
<dbReference type="PROSITE" id="PS50005">
    <property type="entry name" value="TPR"/>
    <property type="match status" value="1"/>
</dbReference>
<keyword evidence="2" id="KW-0812">Transmembrane</keyword>
<reference evidence="3" key="1">
    <citation type="journal article" date="2019" name="Plant J.">
        <title>Chlorella vulgaris genome assembly and annotation reveals the molecular basis for metabolic acclimation to high light conditions.</title>
        <authorList>
            <person name="Cecchin M."/>
            <person name="Marcolungo L."/>
            <person name="Rossato M."/>
            <person name="Girolomoni L."/>
            <person name="Cosentino E."/>
            <person name="Cuine S."/>
            <person name="Li-Beisson Y."/>
            <person name="Delledonne M."/>
            <person name="Ballottari M."/>
        </authorList>
    </citation>
    <scope>NUCLEOTIDE SEQUENCE</scope>
    <source>
        <strain evidence="3">211/11P</strain>
    </source>
</reference>
<dbReference type="InterPro" id="IPR019734">
    <property type="entry name" value="TPR_rpt"/>
</dbReference>
<name>A0A9D4TN71_CHLVU</name>
<protein>
    <submittedName>
        <fullName evidence="3">Uncharacterized protein</fullName>
    </submittedName>
</protein>
<dbReference type="PANTHER" id="PTHR35498">
    <property type="entry name" value="PROTEIN LOW PSII ACCUMULATION 1, CHLOROPLASTIC"/>
    <property type="match status" value="1"/>
</dbReference>
<reference evidence="3" key="2">
    <citation type="submission" date="2020-11" db="EMBL/GenBank/DDBJ databases">
        <authorList>
            <person name="Cecchin M."/>
            <person name="Marcolungo L."/>
            <person name="Rossato M."/>
            <person name="Girolomoni L."/>
            <person name="Cosentino E."/>
            <person name="Cuine S."/>
            <person name="Li-Beisson Y."/>
            <person name="Delledonne M."/>
            <person name="Ballottari M."/>
        </authorList>
    </citation>
    <scope>NUCLEOTIDE SEQUENCE</scope>
    <source>
        <strain evidence="3">211/11P</strain>
        <tissue evidence="3">Whole cell</tissue>
    </source>
</reference>
<sequence>MAALTLSPTLARRPRPFVALQRRPLCLSRASGPQCASRSRLSCRATSSPQQNVAASTAKQAVELGLEAFEAGDTDAALTLFQKALSLQPDADEARAAAYNSACAHTRLRQWEPAVEAIKLAVNTHGLKLSVALNDADLEPLRERREWLAALAELRGGINEQQLVQLRSEAKAPFRLTRIIFVGGLAVGAALGLFIITARLLAAVQGGEGAPDLQETLQNFGINAAALAVLSFFVLRDVSSQNKDQQVITREEALGKLQISLGSDRVIPLAAFRGTTRPVIIAGSRGQISRALAAAEPCREALRERGISVVPIQLSAEDVGEKLRQLKAEFGGAAAAPASKGFGGAASGSSKAAPEAAAVPAAASGLTSKDRRWQLKPHNDAEWQQWLLEQKQASGINADTIYVQVQLDGTVRASGAGMPPWTQFLDDIPELGDIRTKVTDGIGR</sequence>
<proteinExistence type="predicted"/>
<dbReference type="AlphaFoldDB" id="A0A9D4TN71"/>
<feature type="transmembrane region" description="Helical" evidence="2">
    <location>
        <begin position="216"/>
        <end position="235"/>
    </location>
</feature>
<evidence type="ECO:0000313" key="4">
    <source>
        <dbReference type="Proteomes" id="UP001055712"/>
    </source>
</evidence>
<feature type="transmembrane region" description="Helical" evidence="2">
    <location>
        <begin position="176"/>
        <end position="196"/>
    </location>
</feature>
<evidence type="ECO:0000313" key="3">
    <source>
        <dbReference type="EMBL" id="KAI3430247.1"/>
    </source>
</evidence>
<dbReference type="PANTHER" id="PTHR35498:SF4">
    <property type="entry name" value="PROTEIN LOW PSII ACCUMULATION 1, CHLOROPLASTIC"/>
    <property type="match status" value="1"/>
</dbReference>
<dbReference type="OrthoDB" id="1914839at2759"/>
<dbReference type="Pfam" id="PF11998">
    <property type="entry name" value="DUF3493"/>
    <property type="match status" value="1"/>
</dbReference>
<dbReference type="Proteomes" id="UP001055712">
    <property type="component" value="Unassembled WGS sequence"/>
</dbReference>
<dbReference type="EMBL" id="SIDB01000007">
    <property type="protein sequence ID" value="KAI3430247.1"/>
    <property type="molecule type" value="Genomic_DNA"/>
</dbReference>
<dbReference type="InterPro" id="IPR011990">
    <property type="entry name" value="TPR-like_helical_dom_sf"/>
</dbReference>
<feature type="repeat" description="TPR" evidence="1">
    <location>
        <begin position="58"/>
        <end position="91"/>
    </location>
</feature>
<dbReference type="InterPro" id="IPR021883">
    <property type="entry name" value="LPA1-like"/>
</dbReference>
<dbReference type="Gene3D" id="1.25.40.10">
    <property type="entry name" value="Tetratricopeptide repeat domain"/>
    <property type="match status" value="1"/>
</dbReference>
<evidence type="ECO:0000256" key="2">
    <source>
        <dbReference type="SAM" id="Phobius"/>
    </source>
</evidence>
<dbReference type="SUPFAM" id="SSF48452">
    <property type="entry name" value="TPR-like"/>
    <property type="match status" value="1"/>
</dbReference>
<keyword evidence="2" id="KW-0472">Membrane</keyword>
<gene>
    <name evidence="3" type="ORF">D9Q98_004843</name>
</gene>
<keyword evidence="1" id="KW-0802">TPR repeat</keyword>